<dbReference type="AlphaFoldDB" id="A0AA37HFJ7"/>
<organism evidence="1 2">
    <name type="scientific">Methylobacterium frigidaeris</name>
    <dbReference type="NCBI Taxonomy" id="2038277"/>
    <lineage>
        <taxon>Bacteria</taxon>
        <taxon>Pseudomonadati</taxon>
        <taxon>Pseudomonadota</taxon>
        <taxon>Alphaproteobacteria</taxon>
        <taxon>Hyphomicrobiales</taxon>
        <taxon>Methylobacteriaceae</taxon>
        <taxon>Methylobacterium</taxon>
    </lineage>
</organism>
<gene>
    <name evidence="1" type="ORF">MPEAHAMD_5298</name>
</gene>
<reference evidence="1" key="1">
    <citation type="journal article" date="2016" name="Front. Microbiol.">
        <title>Genome Sequence of the Piezophilic, Mesophilic Sulfate-Reducing Bacterium Desulfovibrio indicus J2T.</title>
        <authorList>
            <person name="Cao J."/>
            <person name="Maignien L."/>
            <person name="Shao Z."/>
            <person name="Alain K."/>
            <person name="Jebbar M."/>
        </authorList>
    </citation>
    <scope>NUCLEOTIDE SEQUENCE</scope>
    <source>
        <strain evidence="1">JCM 32048</strain>
    </source>
</reference>
<evidence type="ECO:0000313" key="2">
    <source>
        <dbReference type="Proteomes" id="UP001055286"/>
    </source>
</evidence>
<dbReference type="RefSeq" id="WP_165795821.1">
    <property type="nucleotide sequence ID" value="NZ_BPQJ01000034.1"/>
</dbReference>
<protein>
    <submittedName>
        <fullName evidence="1">Uncharacterized protein</fullName>
    </submittedName>
</protein>
<accession>A0AA37HFJ7</accession>
<reference evidence="1" key="2">
    <citation type="submission" date="2021-08" db="EMBL/GenBank/DDBJ databases">
        <authorList>
            <person name="Tani A."/>
            <person name="Ola A."/>
            <person name="Ogura Y."/>
            <person name="Katsura K."/>
            <person name="Hayashi T."/>
        </authorList>
    </citation>
    <scope>NUCLEOTIDE SEQUENCE</scope>
    <source>
        <strain evidence="1">JCM 32048</strain>
    </source>
</reference>
<keyword evidence="2" id="KW-1185">Reference proteome</keyword>
<comment type="caution">
    <text evidence="1">The sequence shown here is derived from an EMBL/GenBank/DDBJ whole genome shotgun (WGS) entry which is preliminary data.</text>
</comment>
<dbReference type="Proteomes" id="UP001055286">
    <property type="component" value="Unassembled WGS sequence"/>
</dbReference>
<dbReference type="EMBL" id="BPQJ01000034">
    <property type="protein sequence ID" value="GJD65112.1"/>
    <property type="molecule type" value="Genomic_DNA"/>
</dbReference>
<sequence length="52" mass="5194">MRGSTGPARGAFEGGTLASRIEPVLASAPELSCQSAHIPAGVARFLATIQAA</sequence>
<proteinExistence type="predicted"/>
<name>A0AA37HFJ7_9HYPH</name>
<evidence type="ECO:0000313" key="1">
    <source>
        <dbReference type="EMBL" id="GJD65112.1"/>
    </source>
</evidence>